<reference evidence="1 2" key="1">
    <citation type="journal article" date="2017" name="Plant Biotechnol. J.">
        <title>A comprehensive draft genome sequence for lupin (Lupinus angustifolius), an emerging health food: insights into plant-microbe interactions and legume evolution.</title>
        <authorList>
            <person name="Hane J.K."/>
            <person name="Ming Y."/>
            <person name="Kamphuis L.G."/>
            <person name="Nelson M.N."/>
            <person name="Garg G."/>
            <person name="Atkins C.A."/>
            <person name="Bayer P.E."/>
            <person name="Bravo A."/>
            <person name="Bringans S."/>
            <person name="Cannon S."/>
            <person name="Edwards D."/>
            <person name="Foley R."/>
            <person name="Gao L.L."/>
            <person name="Harrison M.J."/>
            <person name="Huang W."/>
            <person name="Hurgobin B."/>
            <person name="Li S."/>
            <person name="Liu C.W."/>
            <person name="McGrath A."/>
            <person name="Morahan G."/>
            <person name="Murray J."/>
            <person name="Weller J."/>
            <person name="Jian J."/>
            <person name="Singh K.B."/>
        </authorList>
    </citation>
    <scope>NUCLEOTIDE SEQUENCE [LARGE SCALE GENOMIC DNA]</scope>
    <source>
        <strain evidence="2">cv. Tanjil</strain>
        <tissue evidence="1">Whole plant</tissue>
    </source>
</reference>
<organism evidence="1 2">
    <name type="scientific">Lupinus angustifolius</name>
    <name type="common">Narrow-leaved blue lupine</name>
    <dbReference type="NCBI Taxonomy" id="3871"/>
    <lineage>
        <taxon>Eukaryota</taxon>
        <taxon>Viridiplantae</taxon>
        <taxon>Streptophyta</taxon>
        <taxon>Embryophyta</taxon>
        <taxon>Tracheophyta</taxon>
        <taxon>Spermatophyta</taxon>
        <taxon>Magnoliopsida</taxon>
        <taxon>eudicotyledons</taxon>
        <taxon>Gunneridae</taxon>
        <taxon>Pentapetalae</taxon>
        <taxon>rosids</taxon>
        <taxon>fabids</taxon>
        <taxon>Fabales</taxon>
        <taxon>Fabaceae</taxon>
        <taxon>Papilionoideae</taxon>
        <taxon>50 kb inversion clade</taxon>
        <taxon>genistoids sensu lato</taxon>
        <taxon>core genistoids</taxon>
        <taxon>Genisteae</taxon>
        <taxon>Lupinus</taxon>
    </lineage>
</organism>
<dbReference type="Gramene" id="OIW12175">
    <property type="protein sequence ID" value="OIW12175"/>
    <property type="gene ID" value="TanjilG_28583"/>
</dbReference>
<sequence length="50" mass="5877">MEGSDWCLTQTARIEAVEDEKHQINSSVMEEYCDCIYNYVRVQEMKNTKG</sequence>
<accession>A0A4P1RJ32</accession>
<gene>
    <name evidence="1" type="ORF">TanjilG_28583</name>
</gene>
<dbReference type="AlphaFoldDB" id="A0A4P1RJ32"/>
<keyword evidence="2" id="KW-1185">Reference proteome</keyword>
<proteinExistence type="predicted"/>
<protein>
    <submittedName>
        <fullName evidence="1">Uncharacterized protein</fullName>
    </submittedName>
</protein>
<name>A0A4P1RJ32_LUPAN</name>
<dbReference type="EMBL" id="CM007365">
    <property type="protein sequence ID" value="OIW12175.1"/>
    <property type="molecule type" value="Genomic_DNA"/>
</dbReference>
<dbReference type="Proteomes" id="UP000188354">
    <property type="component" value="Chromosome LG05"/>
</dbReference>
<evidence type="ECO:0000313" key="1">
    <source>
        <dbReference type="EMBL" id="OIW12175.1"/>
    </source>
</evidence>
<evidence type="ECO:0000313" key="2">
    <source>
        <dbReference type="Proteomes" id="UP000188354"/>
    </source>
</evidence>